<evidence type="ECO:0000256" key="7">
    <source>
        <dbReference type="RuleBase" id="RU000560"/>
    </source>
</evidence>
<dbReference type="HAMAP" id="MF_00382">
    <property type="entry name" value="Ribosomal_bL20"/>
    <property type="match status" value="1"/>
</dbReference>
<sequence>MARAKSAVTKHRRHRKIIKQAKGYYGHKSIGFKSAKEQIRKSNEYAFRDRKQVKREFRKIWIKRINAAARINGLSYSQFINGLKKAEIDLDRKMLADIALNSPKEFSSLADIAKKELTKNIKN</sequence>
<dbReference type="GO" id="GO:0000027">
    <property type="term" value="P:ribosomal large subunit assembly"/>
    <property type="evidence" value="ECO:0007669"/>
    <property type="project" value="UniProtKB-UniRule"/>
</dbReference>
<accession>A0A0G7ZL65</accession>
<dbReference type="Pfam" id="PF00453">
    <property type="entry name" value="Ribosomal_L20"/>
    <property type="match status" value="1"/>
</dbReference>
<dbReference type="FunFam" id="1.10.1900.20:FF:000001">
    <property type="entry name" value="50S ribosomal protein L20"/>
    <property type="match status" value="1"/>
</dbReference>
<dbReference type="GO" id="GO:0006412">
    <property type="term" value="P:translation"/>
    <property type="evidence" value="ECO:0007669"/>
    <property type="project" value="InterPro"/>
</dbReference>
<proteinExistence type="inferred from homology"/>
<dbReference type="InterPro" id="IPR005813">
    <property type="entry name" value="Ribosomal_bL20"/>
</dbReference>
<dbReference type="GO" id="GO:0005840">
    <property type="term" value="C:ribosome"/>
    <property type="evidence" value="ECO:0007669"/>
    <property type="project" value="UniProtKB-KW"/>
</dbReference>
<comment type="function">
    <text evidence="4 6 7">Binds directly to 23S ribosomal RNA and is necessary for the in vitro assembly process of the 50S ribosomal subunit. It is not involved in the protein synthesizing functions of that subunit.</text>
</comment>
<keyword evidence="6 7" id="KW-0694">RNA-binding</keyword>
<dbReference type="PRINTS" id="PR00062">
    <property type="entry name" value="RIBOSOMALL20"/>
</dbReference>
<dbReference type="SUPFAM" id="SSF74731">
    <property type="entry name" value="Ribosomal protein L20"/>
    <property type="match status" value="1"/>
</dbReference>
<dbReference type="AlphaFoldDB" id="A0A0G7ZL65"/>
<gene>
    <name evidence="6" type="primary">rplT</name>
    <name evidence="8" type="ORF">HEPPS_00960</name>
</gene>
<dbReference type="Gene3D" id="1.10.1900.20">
    <property type="entry name" value="Ribosomal protein L20"/>
    <property type="match status" value="1"/>
</dbReference>
<evidence type="ECO:0000256" key="4">
    <source>
        <dbReference type="ARBA" id="ARBA00024775"/>
    </source>
</evidence>
<evidence type="ECO:0000256" key="6">
    <source>
        <dbReference type="HAMAP-Rule" id="MF_00382"/>
    </source>
</evidence>
<keyword evidence="6 7" id="KW-0699">rRNA-binding</keyword>
<dbReference type="GO" id="GO:0003735">
    <property type="term" value="F:structural constituent of ribosome"/>
    <property type="evidence" value="ECO:0007669"/>
    <property type="project" value="InterPro"/>
</dbReference>
<name>A0A0G7ZL65_9MOLU</name>
<dbReference type="Proteomes" id="UP000242141">
    <property type="component" value="Unassembled WGS sequence"/>
</dbReference>
<evidence type="ECO:0000313" key="9">
    <source>
        <dbReference type="Proteomes" id="UP000242141"/>
    </source>
</evidence>
<organism evidence="8 9">
    <name type="scientific">Candidatus Hepatoplasma crinochetorum</name>
    <dbReference type="NCBI Taxonomy" id="295596"/>
    <lineage>
        <taxon>Bacteria</taxon>
        <taxon>Bacillati</taxon>
        <taxon>Mycoplasmatota</taxon>
        <taxon>Mollicutes</taxon>
        <taxon>Candidatus Hepatoplasmataceae</taxon>
        <taxon>Candidatus Hepatoplasma</taxon>
    </lineage>
</organism>
<comment type="similarity">
    <text evidence="1 6 7">Belongs to the bacterial ribosomal protein bL20 family.</text>
</comment>
<evidence type="ECO:0000256" key="5">
    <source>
        <dbReference type="ARBA" id="ARBA00035172"/>
    </source>
</evidence>
<dbReference type="CDD" id="cd07026">
    <property type="entry name" value="Ribosomal_L20"/>
    <property type="match status" value="1"/>
</dbReference>
<evidence type="ECO:0000313" key="8">
    <source>
        <dbReference type="EMBL" id="CRX36897.1"/>
    </source>
</evidence>
<dbReference type="GO" id="GO:0019843">
    <property type="term" value="F:rRNA binding"/>
    <property type="evidence" value="ECO:0007669"/>
    <property type="project" value="UniProtKB-UniRule"/>
</dbReference>
<dbReference type="InterPro" id="IPR035566">
    <property type="entry name" value="Ribosomal_protein_bL20_C"/>
</dbReference>
<evidence type="ECO:0000256" key="1">
    <source>
        <dbReference type="ARBA" id="ARBA00007698"/>
    </source>
</evidence>
<dbReference type="EMBL" id="CWGI01000001">
    <property type="protein sequence ID" value="CRX36897.1"/>
    <property type="molecule type" value="Genomic_DNA"/>
</dbReference>
<dbReference type="NCBIfam" id="TIGR01032">
    <property type="entry name" value="rplT_bact"/>
    <property type="match status" value="1"/>
</dbReference>
<evidence type="ECO:0000256" key="3">
    <source>
        <dbReference type="ARBA" id="ARBA00023274"/>
    </source>
</evidence>
<dbReference type="PANTHER" id="PTHR10986">
    <property type="entry name" value="39S RIBOSOMAL PROTEIN L20"/>
    <property type="match status" value="1"/>
</dbReference>
<keyword evidence="3 6" id="KW-0687">Ribonucleoprotein</keyword>
<keyword evidence="9" id="KW-1185">Reference proteome</keyword>
<reference evidence="9" key="1">
    <citation type="submission" date="2015-05" db="EMBL/GenBank/DDBJ databases">
        <authorList>
            <person name="Collingro A."/>
        </authorList>
    </citation>
    <scope>NUCLEOTIDE SEQUENCE [LARGE SCALE GENOMIC DNA]</scope>
    <source>
        <strain evidence="9">Ps</strain>
    </source>
</reference>
<dbReference type="Gene3D" id="6.10.160.10">
    <property type="match status" value="1"/>
</dbReference>
<protein>
    <recommendedName>
        <fullName evidence="5 6">Large ribosomal subunit protein bL20</fullName>
    </recommendedName>
</protein>
<dbReference type="GO" id="GO:1990904">
    <property type="term" value="C:ribonucleoprotein complex"/>
    <property type="evidence" value="ECO:0007669"/>
    <property type="project" value="UniProtKB-KW"/>
</dbReference>
<evidence type="ECO:0000256" key="2">
    <source>
        <dbReference type="ARBA" id="ARBA00022980"/>
    </source>
</evidence>
<keyword evidence="2 6" id="KW-0689">Ribosomal protein</keyword>